<gene>
    <name evidence="1" type="ORF">GBF38_013937</name>
</gene>
<organism evidence="1 2">
    <name type="scientific">Nibea albiflora</name>
    <name type="common">Yellow drum</name>
    <name type="synonym">Corvina albiflora</name>
    <dbReference type="NCBI Taxonomy" id="240163"/>
    <lineage>
        <taxon>Eukaryota</taxon>
        <taxon>Metazoa</taxon>
        <taxon>Chordata</taxon>
        <taxon>Craniata</taxon>
        <taxon>Vertebrata</taxon>
        <taxon>Euteleostomi</taxon>
        <taxon>Actinopterygii</taxon>
        <taxon>Neopterygii</taxon>
        <taxon>Teleostei</taxon>
        <taxon>Neoteleostei</taxon>
        <taxon>Acanthomorphata</taxon>
        <taxon>Eupercaria</taxon>
        <taxon>Sciaenidae</taxon>
        <taxon>Nibea</taxon>
    </lineage>
</organism>
<feature type="non-terminal residue" evidence="1">
    <location>
        <position position="49"/>
    </location>
</feature>
<comment type="caution">
    <text evidence="1">The sequence shown here is derived from an EMBL/GenBank/DDBJ whole genome shotgun (WGS) entry which is preliminary data.</text>
</comment>
<name>A0ACB7F5X1_NIBAL</name>
<sequence>MGFQIPIRGEGWDRSDSNRGVDDSNRDNDEGDNEVFVPVGGGPLRWWGG</sequence>
<evidence type="ECO:0000313" key="2">
    <source>
        <dbReference type="Proteomes" id="UP000805704"/>
    </source>
</evidence>
<dbReference type="EMBL" id="CM024804">
    <property type="protein sequence ID" value="KAG8009875.1"/>
    <property type="molecule type" value="Genomic_DNA"/>
</dbReference>
<dbReference type="Proteomes" id="UP000805704">
    <property type="component" value="Chromosome 16"/>
</dbReference>
<accession>A0ACB7F5X1</accession>
<keyword evidence="2" id="KW-1185">Reference proteome</keyword>
<reference evidence="1" key="1">
    <citation type="submission" date="2020-04" db="EMBL/GenBank/DDBJ databases">
        <title>A chromosome-scale assembly and high-density genetic map of the yellow drum (Nibea albiflora) genome.</title>
        <authorList>
            <person name="Xu D."/>
            <person name="Zhang W."/>
            <person name="Chen R."/>
            <person name="Tan P."/>
            <person name="Wang L."/>
            <person name="Song H."/>
            <person name="Tian L."/>
            <person name="Zhu Q."/>
            <person name="Wang B."/>
        </authorList>
    </citation>
    <scope>NUCLEOTIDE SEQUENCE</scope>
    <source>
        <strain evidence="1">ZJHYS-2018</strain>
    </source>
</reference>
<proteinExistence type="predicted"/>
<protein>
    <submittedName>
        <fullName evidence="1">Uncharacterized protein</fullName>
    </submittedName>
</protein>
<evidence type="ECO:0000313" key="1">
    <source>
        <dbReference type="EMBL" id="KAG8009875.1"/>
    </source>
</evidence>